<dbReference type="SUPFAM" id="SSF103506">
    <property type="entry name" value="Mitochondrial carrier"/>
    <property type="match status" value="1"/>
</dbReference>
<dbReference type="InterPro" id="IPR045315">
    <property type="entry name" value="Mtm1-like"/>
</dbReference>
<dbReference type="WBParaSite" id="SBAD_0000253401-mRNA-1">
    <property type="protein sequence ID" value="SBAD_0000253401-mRNA-1"/>
    <property type="gene ID" value="SBAD_0000253401"/>
</dbReference>
<evidence type="ECO:0000256" key="4">
    <source>
        <dbReference type="ARBA" id="ARBA00022692"/>
    </source>
</evidence>
<evidence type="ECO:0000256" key="6">
    <source>
        <dbReference type="ARBA" id="ARBA00022792"/>
    </source>
</evidence>
<evidence type="ECO:0000256" key="7">
    <source>
        <dbReference type="ARBA" id="ARBA00022989"/>
    </source>
</evidence>
<comment type="similarity">
    <text evidence="2 11">Belongs to the mitochondrial carrier (TC 2.A.29) family.</text>
</comment>
<dbReference type="Gene3D" id="1.50.40.10">
    <property type="entry name" value="Mitochondrial carrier domain"/>
    <property type="match status" value="1"/>
</dbReference>
<evidence type="ECO:0000256" key="10">
    <source>
        <dbReference type="PROSITE-ProRule" id="PRU00282"/>
    </source>
</evidence>
<keyword evidence="12" id="KW-0732">Signal</keyword>
<evidence type="ECO:0000313" key="13">
    <source>
        <dbReference type="EMBL" id="VDO97573.1"/>
    </source>
</evidence>
<evidence type="ECO:0000256" key="5">
    <source>
        <dbReference type="ARBA" id="ARBA00022737"/>
    </source>
</evidence>
<comment type="subcellular location">
    <subcellularLocation>
        <location evidence="1">Mitochondrion inner membrane</location>
        <topology evidence="1">Multi-pass membrane protein</topology>
    </subcellularLocation>
</comment>
<dbReference type="InterPro" id="IPR018108">
    <property type="entry name" value="MCP_transmembrane"/>
</dbReference>
<keyword evidence="7" id="KW-1133">Transmembrane helix</keyword>
<dbReference type="AlphaFoldDB" id="A0A183IFM3"/>
<keyword evidence="8" id="KW-0496">Mitochondrion</keyword>
<evidence type="ECO:0000256" key="8">
    <source>
        <dbReference type="ARBA" id="ARBA00023128"/>
    </source>
</evidence>
<dbReference type="InterPro" id="IPR023395">
    <property type="entry name" value="MCP_dom_sf"/>
</dbReference>
<keyword evidence="5" id="KW-0677">Repeat</keyword>
<proteinExistence type="inferred from homology"/>
<keyword evidence="4 10" id="KW-0812">Transmembrane</keyword>
<protein>
    <submittedName>
        <fullName evidence="15">Solute carrier family 25 member 40</fullName>
    </submittedName>
</protein>
<evidence type="ECO:0000256" key="1">
    <source>
        <dbReference type="ARBA" id="ARBA00004448"/>
    </source>
</evidence>
<dbReference type="PANTHER" id="PTHR45760:SF2">
    <property type="entry name" value="FI19922P1-RELATED"/>
    <property type="match status" value="1"/>
</dbReference>
<dbReference type="PANTHER" id="PTHR45760">
    <property type="entry name" value="FI19922P1-RELATED"/>
    <property type="match status" value="1"/>
</dbReference>
<sequence length="352" mass="40012">MNAWEICWVFLPILSLLADAFDGNVRFENAWLTFDILVTPFDVVKVRLQMQNHVILPGRCFIYNNGLMEHICTCTVREHVGIPRFQVYKPGHFSGTLDAFVKITRNEGVFSLWRGLPPTLLMAAPATVCYYTLYDNFNHFLKEQIGPRIWTPFVAGSSARIVSVTLISPLEMIRTNLQSSKSYSDIVRELRHLIRREGFKSLWLGLGPSLLRDVPFSALYWMNFELLKQKALTVLNRKETNFFISFVSGAVCGSISALVTCPFDVVKTRRQVEIAEKNMTHGNTAQVTSTWLFMLKLYRENGMRALFAGVIPRLCKVTPACAIMIGTYDYCKLLFTKSNQAWTACATCLEST</sequence>
<evidence type="ECO:0000313" key="15">
    <source>
        <dbReference type="WBParaSite" id="SBAD_0000253401-mRNA-1"/>
    </source>
</evidence>
<feature type="repeat" description="Solcar" evidence="10">
    <location>
        <begin position="147"/>
        <end position="230"/>
    </location>
</feature>
<evidence type="ECO:0000313" key="14">
    <source>
        <dbReference type="Proteomes" id="UP000270296"/>
    </source>
</evidence>
<dbReference type="PROSITE" id="PS50920">
    <property type="entry name" value="SOLCAR"/>
    <property type="match status" value="3"/>
</dbReference>
<keyword evidence="9 10" id="KW-0472">Membrane</keyword>
<dbReference type="OrthoDB" id="1747031at2759"/>
<dbReference type="Proteomes" id="UP000270296">
    <property type="component" value="Unassembled WGS sequence"/>
</dbReference>
<reference evidence="13 14" key="2">
    <citation type="submission" date="2018-11" db="EMBL/GenBank/DDBJ databases">
        <authorList>
            <consortium name="Pathogen Informatics"/>
        </authorList>
    </citation>
    <scope>NUCLEOTIDE SEQUENCE [LARGE SCALE GENOMIC DNA]</scope>
</reference>
<evidence type="ECO:0000256" key="3">
    <source>
        <dbReference type="ARBA" id="ARBA00022448"/>
    </source>
</evidence>
<name>A0A183IFM3_9BILA</name>
<accession>A0A183IFM3</accession>
<evidence type="ECO:0000256" key="11">
    <source>
        <dbReference type="RuleBase" id="RU000488"/>
    </source>
</evidence>
<gene>
    <name evidence="13" type="ORF">SBAD_LOCUS2417</name>
</gene>
<feature type="repeat" description="Solcar" evidence="10">
    <location>
        <begin position="240"/>
        <end position="334"/>
    </location>
</feature>
<keyword evidence="6" id="KW-0999">Mitochondrion inner membrane</keyword>
<feature type="repeat" description="Solcar" evidence="10">
    <location>
        <begin position="18"/>
        <end position="140"/>
    </location>
</feature>
<feature type="signal peptide" evidence="12">
    <location>
        <begin position="1"/>
        <end position="20"/>
    </location>
</feature>
<evidence type="ECO:0000256" key="12">
    <source>
        <dbReference type="SAM" id="SignalP"/>
    </source>
</evidence>
<dbReference type="GO" id="GO:1990542">
    <property type="term" value="P:mitochondrial transmembrane transport"/>
    <property type="evidence" value="ECO:0007669"/>
    <property type="project" value="InterPro"/>
</dbReference>
<evidence type="ECO:0000256" key="2">
    <source>
        <dbReference type="ARBA" id="ARBA00006375"/>
    </source>
</evidence>
<keyword evidence="3 11" id="KW-0813">Transport</keyword>
<dbReference type="Pfam" id="PF00153">
    <property type="entry name" value="Mito_carr"/>
    <property type="match status" value="3"/>
</dbReference>
<feature type="chain" id="PRO_5043139943" evidence="12">
    <location>
        <begin position="21"/>
        <end position="352"/>
    </location>
</feature>
<dbReference type="GO" id="GO:0005743">
    <property type="term" value="C:mitochondrial inner membrane"/>
    <property type="evidence" value="ECO:0007669"/>
    <property type="project" value="UniProtKB-SubCell"/>
</dbReference>
<organism evidence="15">
    <name type="scientific">Soboliphyme baturini</name>
    <dbReference type="NCBI Taxonomy" id="241478"/>
    <lineage>
        <taxon>Eukaryota</taxon>
        <taxon>Metazoa</taxon>
        <taxon>Ecdysozoa</taxon>
        <taxon>Nematoda</taxon>
        <taxon>Enoplea</taxon>
        <taxon>Dorylaimia</taxon>
        <taxon>Dioctophymatida</taxon>
        <taxon>Dioctophymatoidea</taxon>
        <taxon>Soboliphymatidae</taxon>
        <taxon>Soboliphyme</taxon>
    </lineage>
</organism>
<evidence type="ECO:0000256" key="9">
    <source>
        <dbReference type="ARBA" id="ARBA00023136"/>
    </source>
</evidence>
<dbReference type="EMBL" id="UZAM01007218">
    <property type="protein sequence ID" value="VDO97573.1"/>
    <property type="molecule type" value="Genomic_DNA"/>
</dbReference>
<keyword evidence="14" id="KW-1185">Reference proteome</keyword>
<reference evidence="15" key="1">
    <citation type="submission" date="2016-06" db="UniProtKB">
        <authorList>
            <consortium name="WormBaseParasite"/>
        </authorList>
    </citation>
    <scope>IDENTIFICATION</scope>
</reference>